<evidence type="ECO:0000256" key="1">
    <source>
        <dbReference type="ARBA" id="ARBA00022737"/>
    </source>
</evidence>
<dbReference type="Gene3D" id="2.180.10.10">
    <property type="entry name" value="RHS repeat-associated core"/>
    <property type="match status" value="1"/>
</dbReference>
<evidence type="ECO:0000259" key="3">
    <source>
        <dbReference type="Pfam" id="PF25023"/>
    </source>
</evidence>
<dbReference type="PRINTS" id="PR00394">
    <property type="entry name" value="RHSPROTEIN"/>
</dbReference>
<dbReference type="InterPro" id="IPR022385">
    <property type="entry name" value="Rhs_assc_core"/>
</dbReference>
<dbReference type="Pfam" id="PF25023">
    <property type="entry name" value="TEN_YD-shell"/>
    <property type="match status" value="1"/>
</dbReference>
<proteinExistence type="predicted"/>
<feature type="domain" description="Teneurin-like YD-shell" evidence="3">
    <location>
        <begin position="37"/>
        <end position="306"/>
    </location>
</feature>
<keyword evidence="1" id="KW-0677">Repeat</keyword>
<evidence type="ECO:0000313" key="5">
    <source>
        <dbReference type="Proteomes" id="UP001595974"/>
    </source>
</evidence>
<accession>A0ABW1AU62</accession>
<feature type="region of interest" description="Disordered" evidence="2">
    <location>
        <begin position="82"/>
        <end position="109"/>
    </location>
</feature>
<protein>
    <submittedName>
        <fullName evidence="4">RHS repeat-associated core domain-containing protein</fullName>
    </submittedName>
</protein>
<dbReference type="PANTHER" id="PTHR32305">
    <property type="match status" value="1"/>
</dbReference>
<feature type="non-terminal residue" evidence="4">
    <location>
        <position position="1"/>
    </location>
</feature>
<dbReference type="InterPro" id="IPR050708">
    <property type="entry name" value="T6SS_VgrG/RHS"/>
</dbReference>
<keyword evidence="5" id="KW-1185">Reference proteome</keyword>
<feature type="compositionally biased region" description="Polar residues" evidence="2">
    <location>
        <begin position="90"/>
        <end position="109"/>
    </location>
</feature>
<name>A0ABW1AU62_9RHOO</name>
<dbReference type="PANTHER" id="PTHR32305:SF15">
    <property type="entry name" value="PROTEIN RHSA-RELATED"/>
    <property type="match status" value="1"/>
</dbReference>
<comment type="caution">
    <text evidence="4">The sequence shown here is derived from an EMBL/GenBank/DDBJ whole genome shotgun (WGS) entry which is preliminary data.</text>
</comment>
<evidence type="ECO:0000256" key="2">
    <source>
        <dbReference type="SAM" id="MobiDB-lite"/>
    </source>
</evidence>
<evidence type="ECO:0000313" key="4">
    <source>
        <dbReference type="EMBL" id="MFC5770695.1"/>
    </source>
</evidence>
<dbReference type="EMBL" id="JBHSOG010000056">
    <property type="protein sequence ID" value="MFC5770695.1"/>
    <property type="molecule type" value="Genomic_DNA"/>
</dbReference>
<gene>
    <name evidence="4" type="ORF">ACFPTN_15040</name>
</gene>
<dbReference type="Proteomes" id="UP001595974">
    <property type="component" value="Unassembled WGS sequence"/>
</dbReference>
<organism evidence="4 5">
    <name type="scientific">Thauera sinica</name>
    <dbReference type="NCBI Taxonomy" id="2665146"/>
    <lineage>
        <taxon>Bacteria</taxon>
        <taxon>Pseudomonadati</taxon>
        <taxon>Pseudomonadota</taxon>
        <taxon>Betaproteobacteria</taxon>
        <taxon>Rhodocyclales</taxon>
        <taxon>Zoogloeaceae</taxon>
        <taxon>Thauera</taxon>
    </lineage>
</organism>
<sequence>HAAVCSGSPANGSFTDYQYDSAHRLIRVDDSRGYTLDNAGNMPQTNWANPDASVAHSQRFAFNTLGRLQHLIETRNGEDVSTLRGYDANGNRTSDAGGSHTYTPHTNRPASVAGQAVSVDAAGNVTQLRNLGFVWNQAGYLAEVRQGTPAGPLLATYDYDHKGRRARKSTTAAAPQGATTTLYLYDHADRLLVEADGAGNPRITYVWREDTPIALIRHGTPETVLYLETDHLNTPRAARNQAGQVVWRWESDAFGSTAANEDPAGTGTSTTVNLRFPGQYFDKESGLFYNWNRYYDPTIGRYISPDPIGLDGGLNLFGYANQNPLRYSDPTGEAATLSWCLGGPIACAAGVGSLILMSPPGQKTLKSAGKAIADLCNGNDDDDKPDCRKASKWDLVQAGILDEHAYKRENGAVPESRYDICKCKDGTIRIAAVGMCGKTSDFWH</sequence>
<dbReference type="RefSeq" id="WP_385961456.1">
    <property type="nucleotide sequence ID" value="NZ_JBHSOG010000056.1"/>
</dbReference>
<dbReference type="InterPro" id="IPR056823">
    <property type="entry name" value="TEN-like_YD-shell"/>
</dbReference>
<dbReference type="NCBIfam" id="TIGR03696">
    <property type="entry name" value="Rhs_assc_core"/>
    <property type="match status" value="1"/>
</dbReference>
<reference evidence="5" key="1">
    <citation type="journal article" date="2019" name="Int. J. Syst. Evol. Microbiol.">
        <title>The Global Catalogue of Microorganisms (GCM) 10K type strain sequencing project: providing services to taxonomists for standard genome sequencing and annotation.</title>
        <authorList>
            <consortium name="The Broad Institute Genomics Platform"/>
            <consortium name="The Broad Institute Genome Sequencing Center for Infectious Disease"/>
            <person name="Wu L."/>
            <person name="Ma J."/>
        </authorList>
    </citation>
    <scope>NUCLEOTIDE SEQUENCE [LARGE SCALE GENOMIC DNA]</scope>
    <source>
        <strain evidence="5">SHR3</strain>
    </source>
</reference>